<dbReference type="Proteomes" id="UP000011087">
    <property type="component" value="Unassembled WGS sequence"/>
</dbReference>
<proteinExistence type="predicted"/>
<keyword evidence="2" id="KW-0812">Transmembrane</keyword>
<feature type="coiled-coil region" evidence="1">
    <location>
        <begin position="58"/>
        <end position="85"/>
    </location>
</feature>
<keyword evidence="2" id="KW-1133">Transmembrane helix</keyword>
<keyword evidence="2" id="KW-0472">Membrane</keyword>
<evidence type="ECO:0000313" key="3">
    <source>
        <dbReference type="EMBL" id="EKX41348.1"/>
    </source>
</evidence>
<dbReference type="HOGENOM" id="CLU_1952956_0_0_1"/>
<evidence type="ECO:0000313" key="5">
    <source>
        <dbReference type="Proteomes" id="UP000011087"/>
    </source>
</evidence>
<dbReference type="EMBL" id="JH993024">
    <property type="protein sequence ID" value="EKX41348.1"/>
    <property type="molecule type" value="Genomic_DNA"/>
</dbReference>
<reference evidence="5" key="2">
    <citation type="submission" date="2012-11" db="EMBL/GenBank/DDBJ databases">
        <authorList>
            <person name="Kuo A."/>
            <person name="Curtis B.A."/>
            <person name="Tanifuji G."/>
            <person name="Burki F."/>
            <person name="Gruber A."/>
            <person name="Irimia M."/>
            <person name="Maruyama S."/>
            <person name="Arias M.C."/>
            <person name="Ball S.G."/>
            <person name="Gile G.H."/>
            <person name="Hirakawa Y."/>
            <person name="Hopkins J.F."/>
            <person name="Rensing S.A."/>
            <person name="Schmutz J."/>
            <person name="Symeonidi A."/>
            <person name="Elias M."/>
            <person name="Eveleigh R.J."/>
            <person name="Herman E.K."/>
            <person name="Klute M.J."/>
            <person name="Nakayama T."/>
            <person name="Obornik M."/>
            <person name="Reyes-Prieto A."/>
            <person name="Armbrust E.V."/>
            <person name="Aves S.J."/>
            <person name="Beiko R.G."/>
            <person name="Coutinho P."/>
            <person name="Dacks J.B."/>
            <person name="Durnford D.G."/>
            <person name="Fast N.M."/>
            <person name="Green B.R."/>
            <person name="Grisdale C."/>
            <person name="Hempe F."/>
            <person name="Henrissat B."/>
            <person name="Hoppner M.P."/>
            <person name="Ishida K.-I."/>
            <person name="Kim E."/>
            <person name="Koreny L."/>
            <person name="Kroth P.G."/>
            <person name="Liu Y."/>
            <person name="Malik S.-B."/>
            <person name="Maier U.G."/>
            <person name="McRose D."/>
            <person name="Mock T."/>
            <person name="Neilson J.A."/>
            <person name="Onodera N.T."/>
            <person name="Poole A.M."/>
            <person name="Pritham E.J."/>
            <person name="Richards T.A."/>
            <person name="Rocap G."/>
            <person name="Roy S.W."/>
            <person name="Sarai C."/>
            <person name="Schaack S."/>
            <person name="Shirato S."/>
            <person name="Slamovits C.H."/>
            <person name="Spencer D.F."/>
            <person name="Suzuki S."/>
            <person name="Worden A.Z."/>
            <person name="Zauner S."/>
            <person name="Barry K."/>
            <person name="Bell C."/>
            <person name="Bharti A.K."/>
            <person name="Crow J.A."/>
            <person name="Grimwood J."/>
            <person name="Kramer R."/>
            <person name="Lindquist E."/>
            <person name="Lucas S."/>
            <person name="Salamov A."/>
            <person name="McFadden G.I."/>
            <person name="Lane C.E."/>
            <person name="Keeling P.J."/>
            <person name="Gray M.W."/>
            <person name="Grigoriev I.V."/>
            <person name="Archibald J.M."/>
        </authorList>
    </citation>
    <scope>NUCLEOTIDE SEQUENCE</scope>
    <source>
        <strain evidence="5">CCMP2712</strain>
    </source>
</reference>
<reference evidence="3 5" key="1">
    <citation type="journal article" date="2012" name="Nature">
        <title>Algal genomes reveal evolutionary mosaicism and the fate of nucleomorphs.</title>
        <authorList>
            <consortium name="DOE Joint Genome Institute"/>
            <person name="Curtis B.A."/>
            <person name="Tanifuji G."/>
            <person name="Burki F."/>
            <person name="Gruber A."/>
            <person name="Irimia M."/>
            <person name="Maruyama S."/>
            <person name="Arias M.C."/>
            <person name="Ball S.G."/>
            <person name="Gile G.H."/>
            <person name="Hirakawa Y."/>
            <person name="Hopkins J.F."/>
            <person name="Kuo A."/>
            <person name="Rensing S.A."/>
            <person name="Schmutz J."/>
            <person name="Symeonidi A."/>
            <person name="Elias M."/>
            <person name="Eveleigh R.J."/>
            <person name="Herman E.K."/>
            <person name="Klute M.J."/>
            <person name="Nakayama T."/>
            <person name="Obornik M."/>
            <person name="Reyes-Prieto A."/>
            <person name="Armbrust E.V."/>
            <person name="Aves S.J."/>
            <person name="Beiko R.G."/>
            <person name="Coutinho P."/>
            <person name="Dacks J.B."/>
            <person name="Durnford D.G."/>
            <person name="Fast N.M."/>
            <person name="Green B.R."/>
            <person name="Grisdale C.J."/>
            <person name="Hempel F."/>
            <person name="Henrissat B."/>
            <person name="Hoppner M.P."/>
            <person name="Ishida K."/>
            <person name="Kim E."/>
            <person name="Koreny L."/>
            <person name="Kroth P.G."/>
            <person name="Liu Y."/>
            <person name="Malik S.B."/>
            <person name="Maier U.G."/>
            <person name="McRose D."/>
            <person name="Mock T."/>
            <person name="Neilson J.A."/>
            <person name="Onodera N.T."/>
            <person name="Poole A.M."/>
            <person name="Pritham E.J."/>
            <person name="Richards T.A."/>
            <person name="Rocap G."/>
            <person name="Roy S.W."/>
            <person name="Sarai C."/>
            <person name="Schaack S."/>
            <person name="Shirato S."/>
            <person name="Slamovits C.H."/>
            <person name="Spencer D.F."/>
            <person name="Suzuki S."/>
            <person name="Worden A.Z."/>
            <person name="Zauner S."/>
            <person name="Barry K."/>
            <person name="Bell C."/>
            <person name="Bharti A.K."/>
            <person name="Crow J.A."/>
            <person name="Grimwood J."/>
            <person name="Kramer R."/>
            <person name="Lindquist E."/>
            <person name="Lucas S."/>
            <person name="Salamov A."/>
            <person name="McFadden G.I."/>
            <person name="Lane C.E."/>
            <person name="Keeling P.J."/>
            <person name="Gray M.W."/>
            <person name="Grigoriev I.V."/>
            <person name="Archibald J.M."/>
        </authorList>
    </citation>
    <scope>NUCLEOTIDE SEQUENCE</scope>
    <source>
        <strain evidence="3 5">CCMP2712</strain>
    </source>
</reference>
<sequence>MNAPWATILGTVVMMAAMMATAKMSMRGERRDLTTMLAQSPLPSSKTAGSHPHSVRALAAAQRKIKELESSNKSLRSRISHLESIKRRLHNSHGALRGKSAKHAKGGVTCMPPFCDRNDLPSVLSGYLM</sequence>
<evidence type="ECO:0000256" key="1">
    <source>
        <dbReference type="SAM" id="Coils"/>
    </source>
</evidence>
<name>L1IYK7_GUITC</name>
<dbReference type="GeneID" id="17298001"/>
<dbReference type="PaxDb" id="55529-EKX41348"/>
<accession>L1IYK7</accession>
<evidence type="ECO:0000313" key="4">
    <source>
        <dbReference type="EnsemblProtists" id="EKX41348"/>
    </source>
</evidence>
<dbReference type="KEGG" id="gtt:GUITHDRAFT_112559"/>
<dbReference type="AlphaFoldDB" id="L1IYK7"/>
<keyword evidence="5" id="KW-1185">Reference proteome</keyword>
<protein>
    <submittedName>
        <fullName evidence="3 4">Uncharacterized protein</fullName>
    </submittedName>
</protein>
<dbReference type="RefSeq" id="XP_005828328.1">
    <property type="nucleotide sequence ID" value="XM_005828271.1"/>
</dbReference>
<organism evidence="3">
    <name type="scientific">Guillardia theta (strain CCMP2712)</name>
    <name type="common">Cryptophyte</name>
    <dbReference type="NCBI Taxonomy" id="905079"/>
    <lineage>
        <taxon>Eukaryota</taxon>
        <taxon>Cryptophyceae</taxon>
        <taxon>Pyrenomonadales</taxon>
        <taxon>Geminigeraceae</taxon>
        <taxon>Guillardia</taxon>
    </lineage>
</organism>
<feature type="transmembrane region" description="Helical" evidence="2">
    <location>
        <begin position="6"/>
        <end position="26"/>
    </location>
</feature>
<evidence type="ECO:0000256" key="2">
    <source>
        <dbReference type="SAM" id="Phobius"/>
    </source>
</evidence>
<keyword evidence="1" id="KW-0175">Coiled coil</keyword>
<gene>
    <name evidence="3" type="ORF">GUITHDRAFT_112559</name>
</gene>
<reference evidence="4" key="3">
    <citation type="submission" date="2015-06" db="UniProtKB">
        <authorList>
            <consortium name="EnsemblProtists"/>
        </authorList>
    </citation>
    <scope>IDENTIFICATION</scope>
</reference>
<dbReference type="EnsemblProtists" id="EKX41348">
    <property type="protein sequence ID" value="EKX41348"/>
    <property type="gene ID" value="GUITHDRAFT_112559"/>
</dbReference>